<dbReference type="PROSITE" id="PS50125">
    <property type="entry name" value="GUANYLATE_CYCLASE_2"/>
    <property type="match status" value="1"/>
</dbReference>
<dbReference type="InterPro" id="IPR029052">
    <property type="entry name" value="Metallo-depent_PP-like"/>
</dbReference>
<feature type="region of interest" description="Disordered" evidence="4">
    <location>
        <begin position="884"/>
        <end position="909"/>
    </location>
</feature>
<feature type="domain" description="Guanylate cyclase" evidence="5">
    <location>
        <begin position="1295"/>
        <end position="1433"/>
    </location>
</feature>
<dbReference type="InterPro" id="IPR004843">
    <property type="entry name" value="Calcineurin-like_PHP"/>
</dbReference>
<dbReference type="SUPFAM" id="SSF56300">
    <property type="entry name" value="Metallo-dependent phosphatases"/>
    <property type="match status" value="1"/>
</dbReference>
<keyword evidence="1" id="KW-0433">Leucine-rich repeat</keyword>
<dbReference type="Proteomes" id="UP000815677">
    <property type="component" value="Unassembled WGS sequence"/>
</dbReference>
<feature type="region of interest" description="Disordered" evidence="4">
    <location>
        <begin position="1"/>
        <end position="98"/>
    </location>
</feature>
<evidence type="ECO:0000259" key="5">
    <source>
        <dbReference type="PROSITE" id="PS50125"/>
    </source>
</evidence>
<dbReference type="Pfam" id="PF23010">
    <property type="entry name" value="RA_3"/>
    <property type="match status" value="1"/>
</dbReference>
<evidence type="ECO:0000256" key="2">
    <source>
        <dbReference type="ARBA" id="ARBA00022723"/>
    </source>
</evidence>
<dbReference type="SMART" id="SM00364">
    <property type="entry name" value="LRR_BAC"/>
    <property type="match status" value="10"/>
</dbReference>
<dbReference type="Pfam" id="PF13855">
    <property type="entry name" value="LRR_8"/>
    <property type="match status" value="2"/>
</dbReference>
<dbReference type="CDD" id="cd00143">
    <property type="entry name" value="PP2Cc"/>
    <property type="match status" value="1"/>
</dbReference>
<dbReference type="SMART" id="SM00044">
    <property type="entry name" value="CYCc"/>
    <property type="match status" value="1"/>
</dbReference>
<accession>A0ABQ0LCZ7</accession>
<dbReference type="InterPro" id="IPR001054">
    <property type="entry name" value="A/G_cyclase"/>
</dbReference>
<dbReference type="Pfam" id="PF00481">
    <property type="entry name" value="PP2C"/>
    <property type="match status" value="1"/>
</dbReference>
<feature type="domain" description="PPM-type phosphatase" evidence="6">
    <location>
        <begin position="957"/>
        <end position="1246"/>
    </location>
</feature>
<evidence type="ECO:0000313" key="8">
    <source>
        <dbReference type="Proteomes" id="UP000815677"/>
    </source>
</evidence>
<dbReference type="InterPro" id="IPR036457">
    <property type="entry name" value="PPM-type-like_dom_sf"/>
</dbReference>
<dbReference type="CDD" id="cd07302">
    <property type="entry name" value="CHD"/>
    <property type="match status" value="1"/>
</dbReference>
<evidence type="ECO:0000256" key="4">
    <source>
        <dbReference type="SAM" id="MobiDB-lite"/>
    </source>
</evidence>
<dbReference type="InterPro" id="IPR032675">
    <property type="entry name" value="LRR_dom_sf"/>
</dbReference>
<dbReference type="SUPFAM" id="SSF81606">
    <property type="entry name" value="PP2C-like"/>
    <property type="match status" value="1"/>
</dbReference>
<dbReference type="PANTHER" id="PTHR48051:SF1">
    <property type="entry name" value="RAS SUPPRESSOR PROTEIN 1"/>
    <property type="match status" value="1"/>
</dbReference>
<dbReference type="Pfam" id="PF00149">
    <property type="entry name" value="Metallophos"/>
    <property type="match status" value="1"/>
</dbReference>
<dbReference type="InterPro" id="IPR055071">
    <property type="entry name" value="RA_PHLPP-like"/>
</dbReference>
<name>A0ABQ0LCZ7_MYCCL</name>
<dbReference type="InterPro" id="IPR050216">
    <property type="entry name" value="LRR_domain-containing"/>
</dbReference>
<reference evidence="7" key="1">
    <citation type="submission" date="2014-09" db="EMBL/GenBank/DDBJ databases">
        <title>Genome sequence of the luminous mushroom Mycena chlorophos for searching fungal bioluminescence genes.</title>
        <authorList>
            <person name="Tanaka Y."/>
            <person name="Kasuga D."/>
            <person name="Oba Y."/>
            <person name="Hase S."/>
            <person name="Sato K."/>
            <person name="Oba Y."/>
            <person name="Sakakibara Y."/>
        </authorList>
    </citation>
    <scope>NUCLEOTIDE SEQUENCE</scope>
</reference>
<gene>
    <name evidence="7" type="ORF">MCHLO_05796</name>
</gene>
<dbReference type="SUPFAM" id="SSF52058">
    <property type="entry name" value="L domain-like"/>
    <property type="match status" value="2"/>
</dbReference>
<keyword evidence="2" id="KW-0479">Metal-binding</keyword>
<dbReference type="EMBL" id="DF844513">
    <property type="protein sequence ID" value="GAT48382.1"/>
    <property type="molecule type" value="Genomic_DNA"/>
</dbReference>
<organism evidence="7 8">
    <name type="scientific">Mycena chlorophos</name>
    <name type="common">Agaric fungus</name>
    <name type="synonym">Agaricus chlorophos</name>
    <dbReference type="NCBI Taxonomy" id="658473"/>
    <lineage>
        <taxon>Eukaryota</taxon>
        <taxon>Fungi</taxon>
        <taxon>Dikarya</taxon>
        <taxon>Basidiomycota</taxon>
        <taxon>Agaricomycotina</taxon>
        <taxon>Agaricomycetes</taxon>
        <taxon>Agaricomycetidae</taxon>
        <taxon>Agaricales</taxon>
        <taxon>Marasmiineae</taxon>
        <taxon>Mycenaceae</taxon>
        <taxon>Mycena</taxon>
    </lineage>
</organism>
<dbReference type="PRINTS" id="PR00019">
    <property type="entry name" value="LEURICHRPT"/>
</dbReference>
<dbReference type="Gene3D" id="3.60.21.10">
    <property type="match status" value="1"/>
</dbReference>
<dbReference type="CDD" id="cd17214">
    <property type="entry name" value="RA_CYR1_like"/>
    <property type="match status" value="1"/>
</dbReference>
<proteinExistence type="predicted"/>
<evidence type="ECO:0000313" key="7">
    <source>
        <dbReference type="EMBL" id="GAT48382.1"/>
    </source>
</evidence>
<dbReference type="Gene3D" id="3.80.10.10">
    <property type="entry name" value="Ribonuclease Inhibitor"/>
    <property type="match status" value="4"/>
</dbReference>
<evidence type="ECO:0000259" key="6">
    <source>
        <dbReference type="PROSITE" id="PS51746"/>
    </source>
</evidence>
<dbReference type="SMART" id="SM00332">
    <property type="entry name" value="PP2Cc"/>
    <property type="match status" value="1"/>
</dbReference>
<evidence type="ECO:0000256" key="3">
    <source>
        <dbReference type="ARBA" id="ARBA00022737"/>
    </source>
</evidence>
<dbReference type="InterPro" id="IPR001932">
    <property type="entry name" value="PPM-type_phosphatase-like_dom"/>
</dbReference>
<feature type="compositionally biased region" description="Polar residues" evidence="4">
    <location>
        <begin position="58"/>
        <end position="69"/>
    </location>
</feature>
<dbReference type="PROSITE" id="PS51450">
    <property type="entry name" value="LRR"/>
    <property type="match status" value="3"/>
</dbReference>
<dbReference type="Pfam" id="PF00211">
    <property type="entry name" value="Guanylate_cyc"/>
    <property type="match status" value="1"/>
</dbReference>
<dbReference type="Gene3D" id="3.60.40.10">
    <property type="entry name" value="PPM-type phosphatase domain"/>
    <property type="match status" value="1"/>
</dbReference>
<dbReference type="InterPro" id="IPR003591">
    <property type="entry name" value="Leu-rich_rpt_typical-subtyp"/>
</dbReference>
<feature type="region of interest" description="Disordered" evidence="4">
    <location>
        <begin position="1251"/>
        <end position="1272"/>
    </location>
</feature>
<dbReference type="InterPro" id="IPR001611">
    <property type="entry name" value="Leu-rich_rpt"/>
</dbReference>
<dbReference type="PANTHER" id="PTHR48051">
    <property type="match status" value="1"/>
</dbReference>
<evidence type="ECO:0000256" key="1">
    <source>
        <dbReference type="ARBA" id="ARBA00022614"/>
    </source>
</evidence>
<feature type="region of interest" description="Disordered" evidence="4">
    <location>
        <begin position="178"/>
        <end position="203"/>
    </location>
</feature>
<dbReference type="PROSITE" id="PS51746">
    <property type="entry name" value="PPM_2"/>
    <property type="match status" value="1"/>
</dbReference>
<dbReference type="SUPFAM" id="SSF55073">
    <property type="entry name" value="Nucleotide cyclase"/>
    <property type="match status" value="1"/>
</dbReference>
<keyword evidence="3" id="KW-0677">Repeat</keyword>
<protein>
    <submittedName>
        <fullName evidence="7">Adenylate cyclase</fullName>
    </submittedName>
</protein>
<dbReference type="Gene3D" id="3.30.70.1230">
    <property type="entry name" value="Nucleotide cyclase"/>
    <property type="match status" value="1"/>
</dbReference>
<keyword evidence="8" id="KW-1185">Reference proteome</keyword>
<feature type="compositionally biased region" description="Basic residues" evidence="4">
    <location>
        <begin position="32"/>
        <end position="44"/>
    </location>
</feature>
<sequence>MSSSRRSSRRSPSPPGPTLRKTKSNETLLQTLRRKASIGKRLGRRAAADEHPSLRPESPSSIHTANLQPSVFKKRRWAGPGRRSSEVPPPLPSQPQRVDDETHFELDDDLSQMDGIVDRHILYSTTSSPDSGLFSNSPTLSVGHSGLFSNPWTSEASGPTLIVDPVAPTDADYTAPPSWETHHGKLVGDSDVEASSDDDHDRASRVVGPRWKIRVYGPDNSEHLLRVSINDTVESLMPQLTAKLSGAEKEMHELYLRQWGTERKLRRNERPAEILRKCYMKAGYDATDGYDLHSAGVPFLFRFVYRSQFLGSVDETISSSDSFIYTNLTNRSITTIPILLHHHAPTIHSLILSRNPLGAIPSDFLQACTTLRHLTLAHMYLRKVPPSIRSWRSQSLTHLDLSSNRLSSLNENDGVLWLHELSALEHLHLQNNRLETLPMLPLSLSELNLANNRFANLPMAVTELPYLSNLDVSHNSLTTLPTSIGQLSNLARFVMACNHVAELPAEFSALHHLRELDCRRNNFGDLSLACALPQLETFTADHNNNLHGFVLNLGPNLDLLDLSHNQIVELAVPPGPLPSEPFVLTSLDMSHANLAMLPPSLLPSLPSLRILQLHHNALHTLPSSISACTYLENLSVADNHLKSLPASIGFLQKLEVLDVHNNSLTELPRELWDCASLARINATSNLLRGWWEPPPMPIAEPTGLAIAVKSNLLSVPPPSPLRHSFAPRRPSVSRGIESELPPLVHSLEALYLAENELTDEALLPMLLFKELRVLNLSLNDIQELPPDFFVRLCKLEEVYLSGNRLTRLSSEGLARMERLSTLFLNGNRLSHLPSELGKVKSLTLLDVGSNSLKYNINNLDYDWNWNFNRGLAFLNLSGNPQLEIKSPESSNHHRASTSTTSSNPVERRTLSGFSGLTRLRVLGLMDVTITTNTGSDIPDESDERRVRTSSSLVNGLSYGIADTIGRPSSEPQNTVMHMVDLVHEFRGAKRDTVFAMFGRALPLSATAADPTGSLVSPATANSLAKYLKDNFIRVFIAQLGFIDAQKSESVSDALRRSFLKLNQEYHDVVFGHNPAGRKMSIAGLSSPNDIMQIGASGIVVYVHQKLYVANAGNALAVVSRDGLARPVSRKHEPYDRSETARIKAAGGWVSPSGLVNGELDISRSFGFYHLMPAVNARPDVHEYELNSKDEFVIIANRGLWDFVEPQTAVDVVHRSGRDPMAAAQTLRDLAMSCGAEGSTMIMVVSLASMFKEDQPEDEQEEQLERPRTKSRRPGVFDRTLDRLREEVPPPIGHIAVVFTDIVGSTHLWESTQAGMIAAIHLHNTLLRRYLRHCGGYEVRTEGDSFMCTFPTVLAAVWWCLIIQVELLKVSWPQDILECPDGRVVHDSQGSLIYRGLRLRMGIHCGAPTLCLTDPVTGRMDYFGLVITRASRISSIAQGGQIMCSSDVMSEINGRIFGSESPPDYLDAPAVSREVVDAIHALRPTAVPVGEVKLKGLEAPETLSYILPTTLAERRDYRRDAEVPLSIVIPAPSIAISPPQVDRSPSVLDDQPPSHEFNTQHIRELVMLCVRLEFAVDGRPYPTDLDSSQHLHVLLPTNLSAVSEKELLIVLDSLAIRMENLGTILAARIRPALDSLVTTLQGLDERTLGEVLSRDLIPTAMANVRRAALLTLLVGVAAVFYFGIHEYPTVRETITEPALDWLSALQQKLALAALPTSETAVAQPRDSSTTSYSTVAPLVTPEVALGGSDGAQETFAAPVTPANSSRAPFTRHIVAVGDLHGDFGNAHKVLRFAGVVDDLGNWAGGVDFFVQTGDIIDRGDDTIKLFLWMERLRVQAAQVGAQVLSILGNHELMNAIGDWRYVYPSEIATFGSIAARQQMLTTGRIGRAWATNYTAAVRLPLHPHLGPPNTPFPPPDHPIHLQSREDEIDGSHYHDPNDPLSHSALSFVHGGLSPTYSNLAPYPAKINALSSSFLRKLQDRVQPPPHPPYEYPMLPYDTTMEEIEMYDANGPFWYRGWATDPESKACVDVEKVLAQTGVSRLIVGHTPDFTGIVSRCNGKIIIIDTGISHAYGGVLSALSIHYTLTPVGDDEEERWIEREIVSTLYADRQEIIADEVREVGQLCL</sequence>
<dbReference type="InterPro" id="IPR029787">
    <property type="entry name" value="Nucleotide_cyclase"/>
</dbReference>
<dbReference type="SMART" id="SM00369">
    <property type="entry name" value="LRR_TYP"/>
    <property type="match status" value="9"/>
</dbReference>